<proteinExistence type="inferred from homology"/>
<evidence type="ECO:0000313" key="10">
    <source>
        <dbReference type="Proteomes" id="UP000276776"/>
    </source>
</evidence>
<evidence type="ECO:0000259" key="8">
    <source>
        <dbReference type="PROSITE" id="PS51163"/>
    </source>
</evidence>
<reference evidence="9 10" key="2">
    <citation type="submission" date="2018-11" db="EMBL/GenBank/DDBJ databases">
        <authorList>
            <consortium name="Pathogen Informatics"/>
        </authorList>
    </citation>
    <scope>NUCLEOTIDE SEQUENCE [LARGE SCALE GENOMIC DNA]</scope>
</reference>
<dbReference type="InterPro" id="IPR006070">
    <property type="entry name" value="Sua5-like_dom"/>
</dbReference>
<evidence type="ECO:0000256" key="4">
    <source>
        <dbReference type="ARBA" id="ARBA00015492"/>
    </source>
</evidence>
<dbReference type="WBParaSite" id="TCLT_0000467001-mRNA-1">
    <property type="protein sequence ID" value="TCLT_0000467001-mRNA-1"/>
    <property type="gene ID" value="TCLT_0000467001"/>
</dbReference>
<dbReference type="STRING" id="103827.A0A0N5CWE9"/>
<reference evidence="11" key="1">
    <citation type="submission" date="2017-02" db="UniProtKB">
        <authorList>
            <consortium name="WormBaseParasite"/>
        </authorList>
    </citation>
    <scope>IDENTIFICATION</scope>
</reference>
<dbReference type="InterPro" id="IPR050156">
    <property type="entry name" value="TC-AMP_synthase_SUA5"/>
</dbReference>
<dbReference type="EMBL" id="UYYF01004298">
    <property type="protein sequence ID" value="VDN01806.1"/>
    <property type="molecule type" value="Genomic_DNA"/>
</dbReference>
<keyword evidence="6" id="KW-0808">Transferase</keyword>
<keyword evidence="10" id="KW-1185">Reference proteome</keyword>
<protein>
    <recommendedName>
        <fullName evidence="4">Threonylcarbamoyl-AMP synthase</fullName>
        <ecNumber evidence="3">2.7.7.87</ecNumber>
    </recommendedName>
</protein>
<gene>
    <name evidence="9" type="ORF">TCLT_LOCUS4659</name>
</gene>
<dbReference type="PANTHER" id="PTHR17490:SF10">
    <property type="entry name" value="THREONYLCARBAMOYL-AMP SYNTHASE"/>
    <property type="match status" value="1"/>
</dbReference>
<dbReference type="SUPFAM" id="SSF55821">
    <property type="entry name" value="YrdC/RibB"/>
    <property type="match status" value="1"/>
</dbReference>
<evidence type="ECO:0000256" key="7">
    <source>
        <dbReference type="ARBA" id="ARBA00048366"/>
    </source>
</evidence>
<feature type="domain" description="YrdC-like" evidence="8">
    <location>
        <begin position="10"/>
        <end position="184"/>
    </location>
</feature>
<dbReference type="GO" id="GO:0006450">
    <property type="term" value="P:regulation of translational fidelity"/>
    <property type="evidence" value="ECO:0007669"/>
    <property type="project" value="TreeGrafter"/>
</dbReference>
<evidence type="ECO:0000256" key="1">
    <source>
        <dbReference type="ARBA" id="ARBA00004496"/>
    </source>
</evidence>
<dbReference type="GO" id="GO:0003725">
    <property type="term" value="F:double-stranded RNA binding"/>
    <property type="evidence" value="ECO:0007669"/>
    <property type="project" value="InterPro"/>
</dbReference>
<dbReference type="GO" id="GO:0061710">
    <property type="term" value="F:L-threonylcarbamoyladenylate synthase"/>
    <property type="evidence" value="ECO:0007669"/>
    <property type="project" value="UniProtKB-EC"/>
</dbReference>
<evidence type="ECO:0000313" key="9">
    <source>
        <dbReference type="EMBL" id="VDN01806.1"/>
    </source>
</evidence>
<dbReference type="PANTHER" id="PTHR17490">
    <property type="entry name" value="SUA5"/>
    <property type="match status" value="1"/>
</dbReference>
<dbReference type="Proteomes" id="UP000276776">
    <property type="component" value="Unassembled WGS sequence"/>
</dbReference>
<comment type="similarity">
    <text evidence="2">Belongs to the SUA5 family.</text>
</comment>
<evidence type="ECO:0000256" key="2">
    <source>
        <dbReference type="ARBA" id="ARBA00007663"/>
    </source>
</evidence>
<comment type="catalytic activity">
    <reaction evidence="7">
        <text>L-threonine + hydrogencarbonate + ATP = L-threonylcarbamoyladenylate + diphosphate + H2O</text>
        <dbReference type="Rhea" id="RHEA:36407"/>
        <dbReference type="ChEBI" id="CHEBI:15377"/>
        <dbReference type="ChEBI" id="CHEBI:17544"/>
        <dbReference type="ChEBI" id="CHEBI:30616"/>
        <dbReference type="ChEBI" id="CHEBI:33019"/>
        <dbReference type="ChEBI" id="CHEBI:57926"/>
        <dbReference type="ChEBI" id="CHEBI:73682"/>
        <dbReference type="EC" id="2.7.7.87"/>
    </reaction>
</comment>
<evidence type="ECO:0000256" key="3">
    <source>
        <dbReference type="ARBA" id="ARBA00012584"/>
    </source>
</evidence>
<dbReference type="Pfam" id="PF01300">
    <property type="entry name" value="Sua5_yciO_yrdC"/>
    <property type="match status" value="1"/>
</dbReference>
<dbReference type="AlphaFoldDB" id="A0A0N5CWE9"/>
<evidence type="ECO:0000256" key="5">
    <source>
        <dbReference type="ARBA" id="ARBA00022490"/>
    </source>
</evidence>
<evidence type="ECO:0000313" key="11">
    <source>
        <dbReference type="WBParaSite" id="TCLT_0000467001-mRNA-1"/>
    </source>
</evidence>
<dbReference type="GO" id="GO:0005737">
    <property type="term" value="C:cytoplasm"/>
    <property type="evidence" value="ECO:0007669"/>
    <property type="project" value="UniProtKB-SubCell"/>
</dbReference>
<sequence length="188" mass="21127">MSRTIYLAFDSAIQRCLRVFESGGVVALPTDTLYGVVTTIPNSDKLYRLKRRSYFKPLGLFIANTFEVQSNQLQKLLPGPVTLIFERSAVLPRDFNPNHSTVGIRIPDHDFIRSLALHLNDIPLAQTSANISNAQNNPLCIDDFTDLWPQLDLIRPDGTLNYEGSTVVNLSIPGTFSIVRDGWYVYLI</sequence>
<evidence type="ECO:0000256" key="6">
    <source>
        <dbReference type="ARBA" id="ARBA00022679"/>
    </source>
</evidence>
<dbReference type="EC" id="2.7.7.87" evidence="3"/>
<dbReference type="OrthoDB" id="3648309at2759"/>
<dbReference type="PROSITE" id="PS51163">
    <property type="entry name" value="YRDC"/>
    <property type="match status" value="1"/>
</dbReference>
<name>A0A0N5CWE9_THECL</name>
<dbReference type="GO" id="GO:0000049">
    <property type="term" value="F:tRNA binding"/>
    <property type="evidence" value="ECO:0007669"/>
    <property type="project" value="TreeGrafter"/>
</dbReference>
<dbReference type="Gene3D" id="3.90.870.10">
    <property type="entry name" value="DHBP synthase"/>
    <property type="match status" value="1"/>
</dbReference>
<comment type="subcellular location">
    <subcellularLocation>
        <location evidence="1">Cytoplasm</location>
    </subcellularLocation>
</comment>
<keyword evidence="5" id="KW-0963">Cytoplasm</keyword>
<dbReference type="InterPro" id="IPR017945">
    <property type="entry name" value="DHBP_synth_RibB-like_a/b_dom"/>
</dbReference>
<organism evidence="11">
    <name type="scientific">Thelazia callipaeda</name>
    <name type="common">Oriental eyeworm</name>
    <name type="synonym">Parasitic nematode</name>
    <dbReference type="NCBI Taxonomy" id="103827"/>
    <lineage>
        <taxon>Eukaryota</taxon>
        <taxon>Metazoa</taxon>
        <taxon>Ecdysozoa</taxon>
        <taxon>Nematoda</taxon>
        <taxon>Chromadorea</taxon>
        <taxon>Rhabditida</taxon>
        <taxon>Spirurina</taxon>
        <taxon>Spiruromorpha</taxon>
        <taxon>Thelazioidea</taxon>
        <taxon>Thelaziidae</taxon>
        <taxon>Thelazia</taxon>
    </lineage>
</organism>
<accession>A0A0N5CWE9</accession>